<keyword evidence="2 3" id="KW-0804">Transcription</keyword>
<evidence type="ECO:0000256" key="2">
    <source>
        <dbReference type="ARBA" id="ARBA00023163"/>
    </source>
</evidence>
<protein>
    <submittedName>
        <fullName evidence="4">Stationary-phase regulator of sigma D, the major sigma subunit of RNA polymerase</fullName>
    </submittedName>
</protein>
<dbReference type="GO" id="GO:0006355">
    <property type="term" value="P:regulation of DNA-templated transcription"/>
    <property type="evidence" value="ECO:0007669"/>
    <property type="project" value="InterPro"/>
</dbReference>
<comment type="similarity">
    <text evidence="3">Belongs to the Rsd/AlgQ family.</text>
</comment>
<dbReference type="InterPro" id="IPR038309">
    <property type="entry name" value="Rsd/AlgQ_sf"/>
</dbReference>
<evidence type="ECO:0000313" key="5">
    <source>
        <dbReference type="Proteomes" id="UP000006201"/>
    </source>
</evidence>
<name>A4CFS1_9GAMM</name>
<accession>A4CFS1</accession>
<evidence type="ECO:0000256" key="3">
    <source>
        <dbReference type="RuleBase" id="RU004409"/>
    </source>
</evidence>
<sequence>MLTRLEKAQESWGGSHSVIDSWLEERQDLLVQYCKLAGLPPYERNDQALPAKAAIISFCEILVDYLSAGHFEIYDDIVKACQEKGPQSLALAKELYPKIASSTDMALNFNDQYAESADDNLLETFDKDLSELGEILEQRFEYEDELIDNLYSNHLDK</sequence>
<dbReference type="EMBL" id="AAOH01000015">
    <property type="protein sequence ID" value="EAR26409.1"/>
    <property type="molecule type" value="Genomic_DNA"/>
</dbReference>
<dbReference type="NCBIfam" id="NF008723">
    <property type="entry name" value="PRK11718.1"/>
    <property type="match status" value="1"/>
</dbReference>
<keyword evidence="5" id="KW-1185">Reference proteome</keyword>
<dbReference type="eggNOG" id="COG3160">
    <property type="taxonomic scope" value="Bacteria"/>
</dbReference>
<reference evidence="4 5" key="1">
    <citation type="submission" date="2006-02" db="EMBL/GenBank/DDBJ databases">
        <authorList>
            <person name="Moran M.A."/>
            <person name="Kjelleberg S."/>
            <person name="Egan S."/>
            <person name="Saunders N."/>
            <person name="Thomas T."/>
            <person name="Ferriera S."/>
            <person name="Johnson J."/>
            <person name="Kravitz S."/>
            <person name="Halpern A."/>
            <person name="Remington K."/>
            <person name="Beeson K."/>
            <person name="Tran B."/>
            <person name="Rogers Y.-H."/>
            <person name="Friedman R."/>
            <person name="Venter J.C."/>
        </authorList>
    </citation>
    <scope>NUCLEOTIDE SEQUENCE [LARGE SCALE GENOMIC DNA]</scope>
    <source>
        <strain evidence="4 5">D2</strain>
    </source>
</reference>
<organism evidence="4 5">
    <name type="scientific">Pseudoalteromonas tunicata D2</name>
    <dbReference type="NCBI Taxonomy" id="87626"/>
    <lineage>
        <taxon>Bacteria</taxon>
        <taxon>Pseudomonadati</taxon>
        <taxon>Pseudomonadota</taxon>
        <taxon>Gammaproteobacteria</taxon>
        <taxon>Alteromonadales</taxon>
        <taxon>Pseudoalteromonadaceae</taxon>
        <taxon>Pseudoalteromonas</taxon>
    </lineage>
</organism>
<dbReference type="PIRSF" id="PIRSF016548">
    <property type="entry name" value="Rsd_AlgQ"/>
    <property type="match status" value="1"/>
</dbReference>
<evidence type="ECO:0000313" key="4">
    <source>
        <dbReference type="EMBL" id="EAR26409.1"/>
    </source>
</evidence>
<evidence type="ECO:0000256" key="1">
    <source>
        <dbReference type="ARBA" id="ARBA00023015"/>
    </source>
</evidence>
<dbReference type="OrthoDB" id="5567237at2"/>
<dbReference type="STRING" id="87626.PTD2_09642"/>
<dbReference type="Pfam" id="PF04353">
    <property type="entry name" value="Rsd_AlgQ"/>
    <property type="match status" value="1"/>
</dbReference>
<keyword evidence="1 3" id="KW-0805">Transcription regulation</keyword>
<dbReference type="HOGENOM" id="CLU_142729_0_0_6"/>
<dbReference type="InterPro" id="IPR007448">
    <property type="entry name" value="Sigma70_reg_Rsd_AlgQ"/>
</dbReference>
<proteinExistence type="inferred from homology"/>
<dbReference type="Gene3D" id="1.20.120.1370">
    <property type="entry name" value="Regulator of RNA polymerase sigma(70) subunit, domain 4"/>
    <property type="match status" value="1"/>
</dbReference>
<gene>
    <name evidence="4" type="ORF">PTD2_09642</name>
</gene>
<dbReference type="RefSeq" id="WP_009839360.1">
    <property type="nucleotide sequence ID" value="NZ_AAOH01000015.1"/>
</dbReference>
<dbReference type="Proteomes" id="UP000006201">
    <property type="component" value="Unassembled WGS sequence"/>
</dbReference>
<dbReference type="AlphaFoldDB" id="A4CFS1"/>
<comment type="caution">
    <text evidence="4">The sequence shown here is derived from an EMBL/GenBank/DDBJ whole genome shotgun (WGS) entry which is preliminary data.</text>
</comment>